<evidence type="ECO:0000313" key="6">
    <source>
        <dbReference type="EMBL" id="KAF6349143.1"/>
    </source>
</evidence>
<keyword evidence="3" id="KW-1133">Transmembrane helix</keyword>
<proteinExistence type="predicted"/>
<evidence type="ECO:0000256" key="2">
    <source>
        <dbReference type="ARBA" id="ARBA00022692"/>
    </source>
</evidence>
<organism evidence="6 7">
    <name type="scientific">Myotis myotis</name>
    <name type="common">Greater mouse-eared bat</name>
    <name type="synonym">Vespertilio myotis</name>
    <dbReference type="NCBI Taxonomy" id="51298"/>
    <lineage>
        <taxon>Eukaryota</taxon>
        <taxon>Metazoa</taxon>
        <taxon>Chordata</taxon>
        <taxon>Craniata</taxon>
        <taxon>Vertebrata</taxon>
        <taxon>Euteleostomi</taxon>
        <taxon>Mammalia</taxon>
        <taxon>Eutheria</taxon>
        <taxon>Laurasiatheria</taxon>
        <taxon>Chiroptera</taxon>
        <taxon>Yangochiroptera</taxon>
        <taxon>Vespertilionidae</taxon>
        <taxon>Myotis</taxon>
    </lineage>
</organism>
<dbReference type="AlphaFoldDB" id="A0A7J7XHG7"/>
<dbReference type="GO" id="GO:0007030">
    <property type="term" value="P:Golgi organization"/>
    <property type="evidence" value="ECO:0007669"/>
    <property type="project" value="TreeGrafter"/>
</dbReference>
<comment type="caution">
    <text evidence="6">The sequence shown here is derived from an EMBL/GenBank/DDBJ whole genome shotgun (WGS) entry which is preliminary data.</text>
</comment>
<dbReference type="GO" id="GO:0005802">
    <property type="term" value="C:trans-Golgi network"/>
    <property type="evidence" value="ECO:0007669"/>
    <property type="project" value="TreeGrafter"/>
</dbReference>
<name>A0A7J7XHG7_MYOMY</name>
<keyword evidence="7" id="KW-1185">Reference proteome</keyword>
<gene>
    <name evidence="6" type="ORF">mMyoMyo1_011699</name>
</gene>
<dbReference type="PANTHER" id="PTHR24092">
    <property type="entry name" value="PROBABLE PHOSPHOLIPID-TRANSPORTING ATPASE"/>
    <property type="match status" value="1"/>
</dbReference>
<dbReference type="InterPro" id="IPR018303">
    <property type="entry name" value="ATPase_P-typ_P_site"/>
</dbReference>
<reference evidence="6 7" key="1">
    <citation type="journal article" date="2020" name="Nature">
        <title>Six reference-quality genomes reveal evolution of bat adaptations.</title>
        <authorList>
            <person name="Jebb D."/>
            <person name="Huang Z."/>
            <person name="Pippel M."/>
            <person name="Hughes G.M."/>
            <person name="Lavrichenko K."/>
            <person name="Devanna P."/>
            <person name="Winkler S."/>
            <person name="Jermiin L.S."/>
            <person name="Skirmuntt E.C."/>
            <person name="Katzourakis A."/>
            <person name="Burkitt-Gray L."/>
            <person name="Ray D.A."/>
            <person name="Sullivan K.A.M."/>
            <person name="Roscito J.G."/>
            <person name="Kirilenko B.M."/>
            <person name="Davalos L.M."/>
            <person name="Corthals A.P."/>
            <person name="Power M.L."/>
            <person name="Jones G."/>
            <person name="Ransome R.D."/>
            <person name="Dechmann D.K.N."/>
            <person name="Locatelli A.G."/>
            <person name="Puechmaille S.J."/>
            <person name="Fedrigo O."/>
            <person name="Jarvis E.D."/>
            <person name="Hiller M."/>
            <person name="Vernes S.C."/>
            <person name="Myers E.W."/>
            <person name="Teeling E.C."/>
        </authorList>
    </citation>
    <scope>NUCLEOTIDE SEQUENCE [LARGE SCALE GENOMIC DNA]</scope>
    <source>
        <strain evidence="6">MMyoMyo1</strain>
        <tissue evidence="6">Flight muscle</tissue>
    </source>
</reference>
<dbReference type="GO" id="GO:0005886">
    <property type="term" value="C:plasma membrane"/>
    <property type="evidence" value="ECO:0007669"/>
    <property type="project" value="TreeGrafter"/>
</dbReference>
<sequence>MVMVQEKGNQLLYQAAFPDEKVLITQAPALQLRSRGMHAEQYYATIQGHSHSRREGNSANSGSLVAEQQNLPQINMAVVINREFLDKLLLFQSKEPQTLVQNVNVDEQESWQEPGEQRTVVLQARCISLIWQSFGIQVKSTELVLENNDSNTHETAPRDNRRGPSWNWQVATSYYMAVGYETDTCYRIIYVSFNTEILRNSSKPTKKKEDRPSAEQTGDPDIHISGADRYGLDLGFLGQDKFIYLGNIIFINLDMWINYESQEMVANPHSTSINDQLGQVKYIFSDKTGTLTSAHHDLKKCCINATVYCPDEDEALF</sequence>
<dbReference type="EMBL" id="JABWUV010000006">
    <property type="protein sequence ID" value="KAF6349143.1"/>
    <property type="molecule type" value="Genomic_DNA"/>
</dbReference>
<comment type="subcellular location">
    <subcellularLocation>
        <location evidence="1">Membrane</location>
    </subcellularLocation>
</comment>
<feature type="region of interest" description="Disordered" evidence="5">
    <location>
        <begin position="201"/>
        <end position="222"/>
    </location>
</feature>
<evidence type="ECO:0000256" key="5">
    <source>
        <dbReference type="SAM" id="MobiDB-lite"/>
    </source>
</evidence>
<evidence type="ECO:0000256" key="3">
    <source>
        <dbReference type="ARBA" id="ARBA00022989"/>
    </source>
</evidence>
<dbReference type="PROSITE" id="PS00154">
    <property type="entry name" value="ATPASE_E1_E2"/>
    <property type="match status" value="1"/>
</dbReference>
<keyword evidence="4" id="KW-0472">Membrane</keyword>
<dbReference type="PANTHER" id="PTHR24092:SF78">
    <property type="entry name" value="PHOSPHOLIPID-TRANSPORTING ATPASE IK"/>
    <property type="match status" value="1"/>
</dbReference>
<dbReference type="GO" id="GO:0140326">
    <property type="term" value="F:ATPase-coupled intramembrane lipid transporter activity"/>
    <property type="evidence" value="ECO:0007669"/>
    <property type="project" value="TreeGrafter"/>
</dbReference>
<keyword evidence="2" id="KW-0812">Transmembrane</keyword>
<evidence type="ECO:0000256" key="4">
    <source>
        <dbReference type="ARBA" id="ARBA00023136"/>
    </source>
</evidence>
<dbReference type="Proteomes" id="UP000527355">
    <property type="component" value="Unassembled WGS sequence"/>
</dbReference>
<accession>A0A7J7XHG7</accession>
<protein>
    <submittedName>
        <fullName evidence="6">Uncharacterized protein</fullName>
    </submittedName>
</protein>
<evidence type="ECO:0000313" key="7">
    <source>
        <dbReference type="Proteomes" id="UP000527355"/>
    </source>
</evidence>
<evidence type="ECO:0000256" key="1">
    <source>
        <dbReference type="ARBA" id="ARBA00004370"/>
    </source>
</evidence>
<dbReference type="GO" id="GO:0045332">
    <property type="term" value="P:phospholipid translocation"/>
    <property type="evidence" value="ECO:0007669"/>
    <property type="project" value="TreeGrafter"/>
</dbReference>